<accession>A0ABS6Y8Q1</accession>
<proteinExistence type="predicted"/>
<evidence type="ECO:0000256" key="1">
    <source>
        <dbReference type="SAM" id="Phobius"/>
    </source>
</evidence>
<sequence>MDLKSFIIGMLSGIALTIGGVFFLAFIGLQGGKDDDIQFLEHPVSYENKKTTSFKVFQVIEKNKALANEISDKEYKWFNGNTVVLVGDDFYSDQVITVKQPQRVGTYSYTNKGGMPMTVPVIKGEVKE</sequence>
<evidence type="ECO:0000313" key="2">
    <source>
        <dbReference type="EMBL" id="MBW4755448.1"/>
    </source>
</evidence>
<gene>
    <name evidence="2" type="ORF">KZO77_10500</name>
</gene>
<organism evidence="2 3">
    <name type="scientific">Prevotella melaninogenica</name>
    <dbReference type="NCBI Taxonomy" id="28132"/>
    <lineage>
        <taxon>Bacteria</taxon>
        <taxon>Pseudomonadati</taxon>
        <taxon>Bacteroidota</taxon>
        <taxon>Bacteroidia</taxon>
        <taxon>Bacteroidales</taxon>
        <taxon>Prevotellaceae</taxon>
        <taxon>Prevotella</taxon>
    </lineage>
</organism>
<name>A0ABS6Y8Q1_9BACT</name>
<keyword evidence="3" id="KW-1185">Reference proteome</keyword>
<keyword evidence="1" id="KW-0472">Membrane</keyword>
<comment type="caution">
    <text evidence="2">The sequence shown here is derived from an EMBL/GenBank/DDBJ whole genome shotgun (WGS) entry which is preliminary data.</text>
</comment>
<evidence type="ECO:0000313" key="3">
    <source>
        <dbReference type="Proteomes" id="UP000812077"/>
    </source>
</evidence>
<keyword evidence="1" id="KW-1133">Transmembrane helix</keyword>
<dbReference type="Proteomes" id="UP000812077">
    <property type="component" value="Unassembled WGS sequence"/>
</dbReference>
<reference evidence="2 3" key="1">
    <citation type="submission" date="2021-07" db="EMBL/GenBank/DDBJ databases">
        <title>Genomic diversity and antimicrobial resistance of Prevotella spp. isolated from chronic lung disease airways.</title>
        <authorList>
            <person name="Webb K.A."/>
            <person name="Olagoke O.S."/>
            <person name="Baird T."/>
            <person name="Neill J."/>
            <person name="Pham A."/>
            <person name="Wells T.J."/>
            <person name="Ramsay K.A."/>
            <person name="Bell S.C."/>
            <person name="Sarovich D.S."/>
            <person name="Price E.P."/>
        </authorList>
    </citation>
    <scope>NUCLEOTIDE SEQUENCE [LARGE SCALE GENOMIC DNA]</scope>
    <source>
        <strain evidence="2 3">SCHI0027.S.6</strain>
    </source>
</reference>
<keyword evidence="1" id="KW-0812">Transmembrane</keyword>
<protein>
    <submittedName>
        <fullName evidence="2">VPDSG-CTERM exosortase interaction domain protein</fullName>
    </submittedName>
</protein>
<dbReference type="RefSeq" id="WP_219433907.1">
    <property type="nucleotide sequence ID" value="NZ_JAHXCP010000023.1"/>
</dbReference>
<feature type="transmembrane region" description="Helical" evidence="1">
    <location>
        <begin position="6"/>
        <end position="29"/>
    </location>
</feature>
<dbReference type="EMBL" id="JAHXCP010000023">
    <property type="protein sequence ID" value="MBW4755448.1"/>
    <property type="molecule type" value="Genomic_DNA"/>
</dbReference>